<evidence type="ECO:0000256" key="6">
    <source>
        <dbReference type="SAM" id="Phobius"/>
    </source>
</evidence>
<dbReference type="RefSeq" id="WP_014613038.1">
    <property type="nucleotide sequence ID" value="NZ_AP019372.1"/>
</dbReference>
<dbReference type="Proteomes" id="UP000256409">
    <property type="component" value="Unassembled WGS sequence"/>
</dbReference>
<name>F8TLV3_STAPS</name>
<evidence type="ECO:0000256" key="3">
    <source>
        <dbReference type="ARBA" id="ARBA00022692"/>
    </source>
</evidence>
<feature type="non-terminal residue" evidence="7">
    <location>
        <position position="510"/>
    </location>
</feature>
<evidence type="ECO:0000313" key="12">
    <source>
        <dbReference type="Proteomes" id="UP000256409"/>
    </source>
</evidence>
<keyword evidence="5 6" id="KW-0472">Membrane</keyword>
<dbReference type="OrthoDB" id="9156049at2"/>
<feature type="transmembrane region" description="Helical" evidence="6">
    <location>
        <begin position="356"/>
        <end position="375"/>
    </location>
</feature>
<evidence type="ECO:0000256" key="2">
    <source>
        <dbReference type="ARBA" id="ARBA00007349"/>
    </source>
</evidence>
<sequence length="510" mass="54202">MATTSASKKKEGATFKPLWFILSFVALIAVLLMPTPASLPLMGKAALAILAFAVILWVTEAVTYPVSATIIVGLIILLLGFSPVQNLTQALGNPQSGGAVLKGDDLFGTGNALKLAFSGFSTSAVALVAAALFLATAMQVTNLHKRLALLVLSFVGNKTKNIVIGAILVSIILAFFVPSATARAGAVVPILLGMIAAFGATKNSKLAALLIITAVQAVSIWNIGIKTAAAQNIVAINFINDQLGHDVSWGEWFLYAAPWSIIMSIVLYFVMLKVIPPEQDAIEGGTELVKQQLAELGPVKPTEWRLIIISLLLLVSWSTEKVLHPIDSSSITLIALAIMLTPKIGVMNWKEVESRIPWGTIIVFGVGISLGNVLLKTTAAQWLSDQTFGLMGLKGMPIVATIALISLFNILIHLGFASATSLASALIPVFISLTSTLSLGDNAIGFVLIQQFVISFGFLLPVSSPQSMLAYGTETFTVKDFLKAGIPITIVGYILVVIMSMTYWKWLGLL</sequence>
<organism evidence="7">
    <name type="scientific">Staphylococcus pseudintermedius</name>
    <dbReference type="NCBI Taxonomy" id="283734"/>
    <lineage>
        <taxon>Bacteria</taxon>
        <taxon>Bacillati</taxon>
        <taxon>Bacillota</taxon>
        <taxon>Bacilli</taxon>
        <taxon>Bacillales</taxon>
        <taxon>Staphylococcaceae</taxon>
        <taxon>Staphylococcus</taxon>
        <taxon>Staphylococcus intermedius group</taxon>
    </lineage>
</organism>
<dbReference type="InterPro" id="IPR001898">
    <property type="entry name" value="SLC13A/DASS"/>
</dbReference>
<reference evidence="8 13" key="5">
    <citation type="submission" date="2018-11" db="EMBL/GenBank/DDBJ databases">
        <authorList>
            <consortium name="Veterinary Laboratory Investigation and Response Network"/>
        </authorList>
    </citation>
    <scope>NUCLEOTIDE SEQUENCE [LARGE SCALE GENOMIC DNA]</scope>
    <source>
        <strain evidence="8 13">SPSE-18-VL-LA-PA-Ryan-0021</strain>
    </source>
</reference>
<evidence type="ECO:0000256" key="1">
    <source>
        <dbReference type="ARBA" id="ARBA00004141"/>
    </source>
</evidence>
<dbReference type="PIRSF" id="PIRSF002457">
    <property type="entry name" value="DASS"/>
    <property type="match status" value="1"/>
</dbReference>
<dbReference type="NCBIfam" id="TIGR00785">
    <property type="entry name" value="dass"/>
    <property type="match status" value="1"/>
</dbReference>
<feature type="transmembrane region" description="Helical" evidence="6">
    <location>
        <begin position="206"/>
        <end position="224"/>
    </location>
</feature>
<dbReference type="Pfam" id="PF00939">
    <property type="entry name" value="Na_sulph_symp"/>
    <property type="match status" value="1"/>
</dbReference>
<keyword evidence="3 6" id="KW-0812">Transmembrane</keyword>
<feature type="transmembrane region" description="Helical" evidence="6">
    <location>
        <begin position="147"/>
        <end position="176"/>
    </location>
</feature>
<accession>F8TLV3</accession>
<comment type="subcellular location">
    <subcellularLocation>
        <location evidence="1">Membrane</location>
        <topology evidence="1">Multi-pass membrane protein</topology>
    </subcellularLocation>
</comment>
<dbReference type="AlphaFoldDB" id="F8TLV3"/>
<evidence type="ECO:0000313" key="10">
    <source>
        <dbReference type="EMBL" id="REA84328.1"/>
    </source>
</evidence>
<dbReference type="PANTHER" id="PTHR10283">
    <property type="entry name" value="SOLUTE CARRIER FAMILY 13 MEMBER"/>
    <property type="match status" value="1"/>
</dbReference>
<dbReference type="GO" id="GO:0005886">
    <property type="term" value="C:plasma membrane"/>
    <property type="evidence" value="ECO:0007669"/>
    <property type="project" value="TreeGrafter"/>
</dbReference>
<dbReference type="Proteomes" id="UP000246800">
    <property type="component" value="Unassembled WGS sequence"/>
</dbReference>
<evidence type="ECO:0000256" key="5">
    <source>
        <dbReference type="ARBA" id="ARBA00023136"/>
    </source>
</evidence>
<dbReference type="InterPro" id="IPR030676">
    <property type="entry name" value="CitT-rel"/>
</dbReference>
<dbReference type="EMBL" id="AAXKXX010000002">
    <property type="protein sequence ID" value="EGQ4383985.1"/>
    <property type="molecule type" value="Genomic_DNA"/>
</dbReference>
<feature type="transmembrane region" description="Helical" evidence="6">
    <location>
        <begin position="252"/>
        <end position="270"/>
    </location>
</feature>
<dbReference type="Proteomes" id="UP000600220">
    <property type="component" value="Unassembled WGS sequence"/>
</dbReference>
<reference evidence="7" key="1">
    <citation type="journal article" date="2013" name="J. Clin. Microbiol.">
        <title>Multilocus Sequence Typing for Characterization of Staphylococcus pseudintermedius.</title>
        <authorList>
            <person name="Solyman S.M."/>
            <person name="Black C.C."/>
            <person name="Duim B."/>
            <person name="Perreten V."/>
            <person name="van Duijkeren E."/>
            <person name="Wagenaar J.A."/>
            <person name="Eberlein L.C."/>
            <person name="Sadeghi L.N."/>
            <person name="Videla R."/>
            <person name="Bemis D.A."/>
            <person name="Kania S.A."/>
        </authorList>
    </citation>
    <scope>NUCLEOTIDE SEQUENCE</scope>
    <source>
        <strain evidence="7">06-3228</strain>
    </source>
</reference>
<proteinExistence type="inferred from homology"/>
<feature type="transmembrane region" description="Helical" evidence="6">
    <location>
        <begin position="66"/>
        <end position="84"/>
    </location>
</feature>
<feature type="transmembrane region" description="Helical" evidence="6">
    <location>
        <begin position="419"/>
        <end position="437"/>
    </location>
</feature>
<gene>
    <name evidence="9" type="ORF">DD902_10170</name>
    <name evidence="10" type="ORF">DV961_00165</name>
    <name evidence="8" type="ORF">EGV54_02590</name>
</gene>
<dbReference type="EMBL" id="QQPC01000002">
    <property type="protein sequence ID" value="REA84328.1"/>
    <property type="molecule type" value="Genomic_DNA"/>
</dbReference>
<evidence type="ECO:0000313" key="13">
    <source>
        <dbReference type="Proteomes" id="UP000600220"/>
    </source>
</evidence>
<evidence type="ECO:0000256" key="4">
    <source>
        <dbReference type="ARBA" id="ARBA00022989"/>
    </source>
</evidence>
<feature type="transmembrane region" description="Helical" evidence="6">
    <location>
        <begin position="41"/>
        <end position="59"/>
    </location>
</feature>
<dbReference type="GO" id="GO:0022857">
    <property type="term" value="F:transmembrane transporter activity"/>
    <property type="evidence" value="ECO:0007669"/>
    <property type="project" value="InterPro"/>
</dbReference>
<feature type="transmembrane region" description="Helical" evidence="6">
    <location>
        <begin position="18"/>
        <end position="35"/>
    </location>
</feature>
<feature type="transmembrane region" description="Helical" evidence="6">
    <location>
        <begin position="182"/>
        <end position="199"/>
    </location>
</feature>
<dbReference type="EMBL" id="QEIT01000057">
    <property type="protein sequence ID" value="PWZ73727.1"/>
    <property type="molecule type" value="Genomic_DNA"/>
</dbReference>
<dbReference type="eggNOG" id="COG0471">
    <property type="taxonomic scope" value="Bacteria"/>
</dbReference>
<dbReference type="EMBL" id="JF275103">
    <property type="protein sequence ID" value="AEH05979.1"/>
    <property type="molecule type" value="Genomic_DNA"/>
</dbReference>
<feature type="transmembrane region" description="Helical" evidence="6">
    <location>
        <begin position="484"/>
        <end position="504"/>
    </location>
</feature>
<evidence type="ECO:0000313" key="7">
    <source>
        <dbReference type="EMBL" id="AEH05979.1"/>
    </source>
</evidence>
<feature type="transmembrane region" description="Helical" evidence="6">
    <location>
        <begin position="443"/>
        <end position="463"/>
    </location>
</feature>
<reference evidence="12" key="4">
    <citation type="journal article" date="2018" name="Vet. Microbiol.">
        <title>Molecular epidemiology of methicillin-resistant staphylococci amongst veterinary personnel, personnel-owned pets, patients and the hospital environment of two companion animal veterinary hospitals.</title>
        <authorList>
            <person name="Worthing K.A."/>
            <person name="Brown J."/>
            <person name="Gerber L."/>
            <person name="Abraham S."/>
            <person name="Trott D."/>
            <person name="Norris J.M."/>
        </authorList>
    </citation>
    <scope>NUCLEOTIDE SEQUENCE [LARGE SCALE GENOMIC DNA]</scope>
    <source>
        <strain evidence="12">ST496-2</strain>
    </source>
</reference>
<reference evidence="10" key="3">
    <citation type="journal article" date="2018" name="Vet. Microbiol.">
        <title>Methicillin-resistant staphylococci amongst veterinary personnel, personnel-owned pets, patients and the hospital environment of two small animal veterinary hospitals.</title>
        <authorList>
            <person name="Worthing K.A."/>
            <person name="Brown J."/>
            <person name="Gerber L."/>
            <person name="Abraham S."/>
            <person name="Trott D."/>
            <person name="Norris J.M."/>
        </authorList>
    </citation>
    <scope>NUCLEOTIDE SEQUENCE</scope>
    <source>
        <strain evidence="10">ST496-2</strain>
    </source>
</reference>
<feature type="transmembrane region" description="Helical" evidence="6">
    <location>
        <begin position="395"/>
        <end position="412"/>
    </location>
</feature>
<comment type="similarity">
    <text evidence="2">Belongs to the SLC13A/DASS transporter (TC 2.A.47) family. DIT1 subfamily.</text>
</comment>
<evidence type="ECO:0000313" key="8">
    <source>
        <dbReference type="EMBL" id="EGQ4383985.1"/>
    </source>
</evidence>
<dbReference type="PATRIC" id="fig|283734.177.peg.2225"/>
<keyword evidence="4 6" id="KW-1133">Transmembrane helix</keyword>
<feature type="transmembrane region" description="Helical" evidence="6">
    <location>
        <begin position="115"/>
        <end position="135"/>
    </location>
</feature>
<reference evidence="9 11" key="2">
    <citation type="journal article" date="2018" name="Vet. Microbiol.">
        <title>Clonal diversity and geographic distribution of methicillin-resistant Staphylococcus pseudintermedius from Australian animals: Discovery of novel sequence types.</title>
        <authorList>
            <person name="Worthing K.A."/>
            <person name="Abraham S."/>
            <person name="Coombs G.W."/>
            <person name="Pang S."/>
            <person name="Saputra S."/>
            <person name="Jordan D."/>
            <person name="Trott D.J."/>
            <person name="Norris J.M."/>
        </authorList>
    </citation>
    <scope>NUCLEOTIDE SEQUENCE [LARGE SCALE GENOMIC DNA]</scope>
    <source>
        <strain evidence="9 11">ST525 1</strain>
    </source>
</reference>
<protein>
    <submittedName>
        <fullName evidence="8">DASS family sodium-coupled anion symporter</fullName>
    </submittedName>
    <submittedName>
        <fullName evidence="7">Sodium/di-and tricarboxylate cotransporter</fullName>
    </submittedName>
</protein>
<evidence type="ECO:0000313" key="9">
    <source>
        <dbReference type="EMBL" id="PWZ73727.1"/>
    </source>
</evidence>
<evidence type="ECO:0000313" key="11">
    <source>
        <dbReference type="Proteomes" id="UP000246800"/>
    </source>
</evidence>
<keyword evidence="13" id="KW-1185">Reference proteome</keyword>